<dbReference type="AlphaFoldDB" id="A0A857J2N8"/>
<dbReference type="GO" id="GO:0016787">
    <property type="term" value="F:hydrolase activity"/>
    <property type="evidence" value="ECO:0007669"/>
    <property type="project" value="UniProtKB-KW"/>
</dbReference>
<dbReference type="SUPFAM" id="SSF88723">
    <property type="entry name" value="PIN domain-like"/>
    <property type="match status" value="1"/>
</dbReference>
<evidence type="ECO:0000313" key="7">
    <source>
        <dbReference type="EMBL" id="QHI97389.1"/>
    </source>
</evidence>
<dbReference type="EC" id="3.1.-.-" evidence="5"/>
<evidence type="ECO:0000256" key="2">
    <source>
        <dbReference type="ARBA" id="ARBA00022722"/>
    </source>
</evidence>
<comment type="cofactor">
    <cofactor evidence="5">
        <name>Mg(2+)</name>
        <dbReference type="ChEBI" id="CHEBI:18420"/>
    </cofactor>
</comment>
<keyword evidence="8" id="KW-1185">Reference proteome</keyword>
<dbReference type="Pfam" id="PF01850">
    <property type="entry name" value="PIN"/>
    <property type="match status" value="1"/>
</dbReference>
<feature type="binding site" evidence="5">
    <location>
        <position position="7"/>
    </location>
    <ligand>
        <name>Mg(2+)</name>
        <dbReference type="ChEBI" id="CHEBI:18420"/>
    </ligand>
</feature>
<evidence type="ECO:0000256" key="5">
    <source>
        <dbReference type="HAMAP-Rule" id="MF_00265"/>
    </source>
</evidence>
<protein>
    <recommendedName>
        <fullName evidence="5">Ribonuclease VapC</fullName>
        <shortName evidence="5">RNase VapC</shortName>
        <ecNumber evidence="5">3.1.-.-</ecNumber>
    </recommendedName>
    <alternativeName>
        <fullName evidence="5">Toxin VapC</fullName>
    </alternativeName>
</protein>
<keyword evidence="4 5" id="KW-0378">Hydrolase</keyword>
<organism evidence="7 8">
    <name type="scientific">Xylophilus rhododendri</name>
    <dbReference type="NCBI Taxonomy" id="2697032"/>
    <lineage>
        <taxon>Bacteria</taxon>
        <taxon>Pseudomonadati</taxon>
        <taxon>Pseudomonadota</taxon>
        <taxon>Betaproteobacteria</taxon>
        <taxon>Burkholderiales</taxon>
        <taxon>Xylophilus</taxon>
    </lineage>
</organism>
<dbReference type="KEGG" id="xyk:GT347_04955"/>
<evidence type="ECO:0000256" key="1">
    <source>
        <dbReference type="ARBA" id="ARBA00022649"/>
    </source>
</evidence>
<dbReference type="Proteomes" id="UP000464787">
    <property type="component" value="Chromosome"/>
</dbReference>
<evidence type="ECO:0000259" key="6">
    <source>
        <dbReference type="Pfam" id="PF01850"/>
    </source>
</evidence>
<reference evidence="7 8" key="1">
    <citation type="submission" date="2020-01" db="EMBL/GenBank/DDBJ databases">
        <title>Genome sequencing of strain KACC 21265.</title>
        <authorList>
            <person name="Heo J."/>
            <person name="Kim S.-J."/>
            <person name="Kim J.-S."/>
            <person name="Hong S.-B."/>
            <person name="Kwon S.-W."/>
        </authorList>
    </citation>
    <scope>NUCLEOTIDE SEQUENCE [LARGE SCALE GENOMIC DNA]</scope>
    <source>
        <strain evidence="7 8">KACC 21265</strain>
    </source>
</reference>
<name>A0A857J2N8_9BURK</name>
<accession>A0A857J2N8</accession>
<sequence length="144" mass="15339">MSLVHIDTSVLAKRYLHEPGSGEVDAMLAREDLRFGISDLVLVEMESIVARRRREPGGSAIDAAAIRLRLDGDLRTGFFHIVTLNASVLAEAQRLIAEASGGLSTLDSLHLASACTSGANILATDDRQLGRAARAVGLDVISFI</sequence>
<keyword evidence="3 5" id="KW-0479">Metal-binding</keyword>
<dbReference type="EMBL" id="CP047650">
    <property type="protein sequence ID" value="QHI97389.1"/>
    <property type="molecule type" value="Genomic_DNA"/>
</dbReference>
<dbReference type="GO" id="GO:0000287">
    <property type="term" value="F:magnesium ion binding"/>
    <property type="evidence" value="ECO:0007669"/>
    <property type="project" value="UniProtKB-UniRule"/>
</dbReference>
<keyword evidence="1 5" id="KW-1277">Toxin-antitoxin system</keyword>
<dbReference type="RefSeq" id="WP_160550907.1">
    <property type="nucleotide sequence ID" value="NZ_CP047650.1"/>
</dbReference>
<dbReference type="GO" id="GO:0004540">
    <property type="term" value="F:RNA nuclease activity"/>
    <property type="evidence" value="ECO:0007669"/>
    <property type="project" value="InterPro"/>
</dbReference>
<dbReference type="GO" id="GO:0090729">
    <property type="term" value="F:toxin activity"/>
    <property type="evidence" value="ECO:0007669"/>
    <property type="project" value="UniProtKB-KW"/>
</dbReference>
<comment type="function">
    <text evidence="5">Toxic component of a toxin-antitoxin (TA) system. An RNase.</text>
</comment>
<dbReference type="HAMAP" id="MF_00265">
    <property type="entry name" value="VapC_Nob1"/>
    <property type="match status" value="1"/>
</dbReference>
<evidence type="ECO:0000313" key="8">
    <source>
        <dbReference type="Proteomes" id="UP000464787"/>
    </source>
</evidence>
<feature type="domain" description="PIN" evidence="6">
    <location>
        <begin position="6"/>
        <end position="134"/>
    </location>
</feature>
<dbReference type="Gene3D" id="3.40.50.1010">
    <property type="entry name" value="5'-nuclease"/>
    <property type="match status" value="1"/>
</dbReference>
<dbReference type="InterPro" id="IPR022907">
    <property type="entry name" value="VapC_family"/>
</dbReference>
<gene>
    <name evidence="5" type="primary">vapC</name>
    <name evidence="7" type="ORF">GT347_04955</name>
</gene>
<evidence type="ECO:0000256" key="4">
    <source>
        <dbReference type="ARBA" id="ARBA00022801"/>
    </source>
</evidence>
<keyword evidence="2 5" id="KW-0540">Nuclease</keyword>
<evidence type="ECO:0000256" key="3">
    <source>
        <dbReference type="ARBA" id="ARBA00022723"/>
    </source>
</evidence>
<dbReference type="CDD" id="cd09874">
    <property type="entry name" value="PIN_MT3492-like"/>
    <property type="match status" value="1"/>
</dbReference>
<dbReference type="InterPro" id="IPR002716">
    <property type="entry name" value="PIN_dom"/>
</dbReference>
<feature type="binding site" evidence="5">
    <location>
        <position position="107"/>
    </location>
    <ligand>
        <name>Mg(2+)</name>
        <dbReference type="ChEBI" id="CHEBI:18420"/>
    </ligand>
</feature>
<keyword evidence="5" id="KW-0460">Magnesium</keyword>
<keyword evidence="5" id="KW-0800">Toxin</keyword>
<proteinExistence type="inferred from homology"/>
<dbReference type="InterPro" id="IPR029060">
    <property type="entry name" value="PIN-like_dom_sf"/>
</dbReference>
<comment type="similarity">
    <text evidence="5">Belongs to the PINc/VapC protein family.</text>
</comment>